<feature type="domain" description="Thymidylate synthase/dCMP hydroxymethylase" evidence="4">
    <location>
        <begin position="67"/>
        <end position="248"/>
    </location>
</feature>
<organism evidence="5 6">
    <name type="scientific">Fodinibius salsisoli</name>
    <dbReference type="NCBI Taxonomy" id="2820877"/>
    <lineage>
        <taxon>Bacteria</taxon>
        <taxon>Pseudomonadati</taxon>
        <taxon>Balneolota</taxon>
        <taxon>Balneolia</taxon>
        <taxon>Balneolales</taxon>
        <taxon>Balneolaceae</taxon>
        <taxon>Fodinibius</taxon>
    </lineage>
</organism>
<reference evidence="5 6" key="1">
    <citation type="submission" date="2021-03" db="EMBL/GenBank/DDBJ databases">
        <title>Aliifodinibius sp. nov., a new bacterium isolated from saline soil.</title>
        <authorList>
            <person name="Galisteo C."/>
            <person name="De La Haba R."/>
            <person name="Sanchez-Porro C."/>
            <person name="Ventosa A."/>
        </authorList>
    </citation>
    <scope>NUCLEOTIDE SEQUENCE [LARGE SCALE GENOMIC DNA]</scope>
    <source>
        <strain evidence="5 6">1BSP15-2V2</strain>
    </source>
</reference>
<evidence type="ECO:0000256" key="3">
    <source>
        <dbReference type="ARBA" id="ARBA00022679"/>
    </source>
</evidence>
<dbReference type="InterPro" id="IPR045097">
    <property type="entry name" value="Thymidate_synth/dCMP_Mease"/>
</dbReference>
<evidence type="ECO:0000313" key="5">
    <source>
        <dbReference type="EMBL" id="MCW9708849.1"/>
    </source>
</evidence>
<dbReference type="SUPFAM" id="SSF55831">
    <property type="entry name" value="Thymidylate synthase/dCMP hydroxymethylase"/>
    <property type="match status" value="1"/>
</dbReference>
<dbReference type="PRINTS" id="PR00108">
    <property type="entry name" value="THYMDSNTHASE"/>
</dbReference>
<gene>
    <name evidence="5" type="ORF">J6I44_18460</name>
</gene>
<dbReference type="InterPro" id="IPR000398">
    <property type="entry name" value="Thymidylate_synthase"/>
</dbReference>
<dbReference type="Pfam" id="PF00303">
    <property type="entry name" value="Thymidylat_synt"/>
    <property type="match status" value="1"/>
</dbReference>
<protein>
    <recommendedName>
        <fullName evidence="1">thymidylate synthase</fullName>
        <ecNumber evidence="1">2.1.1.45</ecNumber>
    </recommendedName>
</protein>
<dbReference type="InterPro" id="IPR023451">
    <property type="entry name" value="Thymidate_synth/dCMP_Mease_dom"/>
</dbReference>
<sequence>MKYNNIFKGGSANEVWVNTYAELSKKTEDPQSSRIGPTQEILHAFISISNPRQRWICARIPAINPAFAIAEIIWILNGRNDSKFLNYWNGKLPEYAGKGDEYHGAYGYRLRKSFGLDQLNKAYLALKNNPNSRQVVLQIWDPNQDLPNEDGSAVSKDIPCNIVAMLKVREGKLEWQQIMRSNDIILGMPYNFIQFTTLQEIISGWLRIEVGTYNHLSDSLHLYLNDISDYGSKSSIKVSANEDDLRLPKKRSEKVVKEFAVKIEQIINDPFLSTKKLREIARWEGAPKAYKNLLKIICAEEARRSGFSTLVEEFMAYCKNPILSQYWSLWMKRFK</sequence>
<dbReference type="PANTHER" id="PTHR11548">
    <property type="entry name" value="THYMIDYLATE SYNTHASE 1"/>
    <property type="match status" value="1"/>
</dbReference>
<dbReference type="EC" id="2.1.1.45" evidence="1"/>
<evidence type="ECO:0000313" key="6">
    <source>
        <dbReference type="Proteomes" id="UP001207918"/>
    </source>
</evidence>
<accession>A0ABT3PSL0</accession>
<dbReference type="Gene3D" id="3.30.572.10">
    <property type="entry name" value="Thymidylate synthase/dCMP hydroxymethylase domain"/>
    <property type="match status" value="1"/>
</dbReference>
<keyword evidence="6" id="KW-1185">Reference proteome</keyword>
<dbReference type="InterPro" id="IPR036926">
    <property type="entry name" value="Thymidate_synth/dCMP_Mease_sf"/>
</dbReference>
<keyword evidence="2" id="KW-0489">Methyltransferase</keyword>
<keyword evidence="3" id="KW-0808">Transferase</keyword>
<proteinExistence type="predicted"/>
<dbReference type="RefSeq" id="WP_265767658.1">
    <property type="nucleotide sequence ID" value="NZ_JAGGJA010000017.1"/>
</dbReference>
<evidence type="ECO:0000256" key="2">
    <source>
        <dbReference type="ARBA" id="ARBA00022603"/>
    </source>
</evidence>
<comment type="caution">
    <text evidence="5">The sequence shown here is derived from an EMBL/GenBank/DDBJ whole genome shotgun (WGS) entry which is preliminary data.</text>
</comment>
<dbReference type="PANTHER" id="PTHR11548:SF1">
    <property type="entry name" value="THYMIDYLATE SYNTHASE 1"/>
    <property type="match status" value="1"/>
</dbReference>
<dbReference type="CDD" id="cd00351">
    <property type="entry name" value="TS_Pyrimidine_HMase"/>
    <property type="match status" value="1"/>
</dbReference>
<evidence type="ECO:0000259" key="4">
    <source>
        <dbReference type="Pfam" id="PF00303"/>
    </source>
</evidence>
<dbReference type="EMBL" id="JAGGJA010000017">
    <property type="protein sequence ID" value="MCW9708849.1"/>
    <property type="molecule type" value="Genomic_DNA"/>
</dbReference>
<name>A0ABT3PSL0_9BACT</name>
<dbReference type="Proteomes" id="UP001207918">
    <property type="component" value="Unassembled WGS sequence"/>
</dbReference>
<evidence type="ECO:0000256" key="1">
    <source>
        <dbReference type="ARBA" id="ARBA00011947"/>
    </source>
</evidence>